<feature type="transmembrane region" description="Helical" evidence="1">
    <location>
        <begin position="69"/>
        <end position="90"/>
    </location>
</feature>
<protein>
    <submittedName>
        <fullName evidence="2">DUF3040 domain-containing protein</fullName>
    </submittedName>
</protein>
<keyword evidence="1" id="KW-1133">Transmembrane helix</keyword>
<organism evidence="2 3">
    <name type="scientific">Micromonospora solifontis</name>
    <dbReference type="NCBI Taxonomy" id="2487138"/>
    <lineage>
        <taxon>Bacteria</taxon>
        <taxon>Bacillati</taxon>
        <taxon>Actinomycetota</taxon>
        <taxon>Actinomycetes</taxon>
        <taxon>Micromonosporales</taxon>
        <taxon>Micromonosporaceae</taxon>
        <taxon>Micromonospora</taxon>
    </lineage>
</organism>
<dbReference type="Proteomes" id="UP000280698">
    <property type="component" value="Unassembled WGS sequence"/>
</dbReference>
<accession>A0ABX9WE09</accession>
<name>A0ABX9WE09_9ACTN</name>
<keyword evidence="3" id="KW-1185">Reference proteome</keyword>
<feature type="transmembrane region" description="Helical" evidence="1">
    <location>
        <begin position="45"/>
        <end position="63"/>
    </location>
</feature>
<evidence type="ECO:0000313" key="3">
    <source>
        <dbReference type="Proteomes" id="UP000280698"/>
    </source>
</evidence>
<comment type="caution">
    <text evidence="2">The sequence shown here is derived from an EMBL/GenBank/DDBJ whole genome shotgun (WGS) entry which is preliminary data.</text>
</comment>
<gene>
    <name evidence="2" type="ORF">EFE23_19935</name>
</gene>
<evidence type="ECO:0000256" key="1">
    <source>
        <dbReference type="SAM" id="Phobius"/>
    </source>
</evidence>
<keyword evidence="1" id="KW-0812">Transmembrane</keyword>
<proteinExistence type="predicted"/>
<keyword evidence="1" id="KW-0472">Membrane</keyword>
<dbReference type="EMBL" id="RJLN01000063">
    <property type="protein sequence ID" value="RNL95813.1"/>
    <property type="molecule type" value="Genomic_DNA"/>
</dbReference>
<dbReference type="RefSeq" id="WP_123242459.1">
    <property type="nucleotide sequence ID" value="NZ_JAAHBY010000063.1"/>
</dbReference>
<evidence type="ECO:0000313" key="2">
    <source>
        <dbReference type="EMBL" id="RNL95813.1"/>
    </source>
</evidence>
<reference evidence="2 3" key="1">
    <citation type="submission" date="2018-11" db="EMBL/GenBank/DDBJ databases">
        <title>Micromonospora sp. PPF5-17, a new actinomycetes isolated from a hot spring soil.</title>
        <authorList>
            <person name="Thawai C."/>
        </authorList>
    </citation>
    <scope>NUCLEOTIDE SEQUENCE [LARGE SCALE GENOMIC DNA]</scope>
    <source>
        <strain evidence="2 3">PPF5-17</strain>
    </source>
</reference>
<sequence>MRDDADRFDELVANLTTDDPEFVESFRRGRPAPPREYRQARRHRGLLLLGSASSVVLSAAQHSRPLLSGALLLLALASALASALVTCPHLDAPT</sequence>